<keyword evidence="3" id="KW-1185">Reference proteome</keyword>
<dbReference type="InterPro" id="IPR036291">
    <property type="entry name" value="NAD(P)-bd_dom_sf"/>
</dbReference>
<gene>
    <name evidence="2" type="ORF">KHA93_16340</name>
</gene>
<dbReference type="PANTHER" id="PTHR44013:SF1">
    <property type="entry name" value="ZINC-TYPE ALCOHOL DEHYDROGENASE-LIKE PROTEIN C16A3.02C"/>
    <property type="match status" value="1"/>
</dbReference>
<comment type="caution">
    <text evidence="2">The sequence shown here is derived from an EMBL/GenBank/DDBJ whole genome shotgun (WGS) entry which is preliminary data.</text>
</comment>
<dbReference type="Pfam" id="PF08240">
    <property type="entry name" value="ADH_N"/>
    <property type="match status" value="1"/>
</dbReference>
<dbReference type="Pfam" id="PF13602">
    <property type="entry name" value="ADH_zinc_N_2"/>
    <property type="match status" value="1"/>
</dbReference>
<dbReference type="PANTHER" id="PTHR44013">
    <property type="entry name" value="ZINC-TYPE ALCOHOL DEHYDROGENASE-LIKE PROTEIN C16A3.02C"/>
    <property type="match status" value="1"/>
</dbReference>
<dbReference type="GO" id="GO:0008270">
    <property type="term" value="F:zinc ion binding"/>
    <property type="evidence" value="ECO:0007669"/>
    <property type="project" value="InterPro"/>
</dbReference>
<accession>A0A942TPL1</accession>
<dbReference type="AlphaFoldDB" id="A0A942TPL1"/>
<dbReference type="SUPFAM" id="SSF50129">
    <property type="entry name" value="GroES-like"/>
    <property type="match status" value="1"/>
</dbReference>
<dbReference type="EMBL" id="JAGYPJ010000001">
    <property type="protein sequence ID" value="MBS4201208.1"/>
    <property type="molecule type" value="Genomic_DNA"/>
</dbReference>
<name>A0A942TPL1_9BACI</name>
<dbReference type="Gene3D" id="3.90.180.10">
    <property type="entry name" value="Medium-chain alcohol dehydrogenases, catalytic domain"/>
    <property type="match status" value="1"/>
</dbReference>
<dbReference type="PROSITE" id="PS01162">
    <property type="entry name" value="QOR_ZETA_CRYSTAL"/>
    <property type="match status" value="1"/>
</dbReference>
<dbReference type="InterPro" id="IPR011032">
    <property type="entry name" value="GroES-like_sf"/>
</dbReference>
<feature type="domain" description="Enoyl reductase (ER)" evidence="1">
    <location>
        <begin position="10"/>
        <end position="318"/>
    </location>
</feature>
<evidence type="ECO:0000313" key="3">
    <source>
        <dbReference type="Proteomes" id="UP000682713"/>
    </source>
</evidence>
<dbReference type="InterPro" id="IPR013154">
    <property type="entry name" value="ADH-like_N"/>
</dbReference>
<dbReference type="SMART" id="SM00829">
    <property type="entry name" value="PKS_ER"/>
    <property type="match status" value="1"/>
</dbReference>
<dbReference type="InterPro" id="IPR002364">
    <property type="entry name" value="Quin_OxRdtase/zeta-crystal_CS"/>
</dbReference>
<dbReference type="Gene3D" id="3.40.50.720">
    <property type="entry name" value="NAD(P)-binding Rossmann-like Domain"/>
    <property type="match status" value="1"/>
</dbReference>
<dbReference type="InterPro" id="IPR052733">
    <property type="entry name" value="Chloroplast_QOR"/>
</dbReference>
<dbReference type="RefSeq" id="WP_213111709.1">
    <property type="nucleotide sequence ID" value="NZ_JAGYPJ010000001.1"/>
</dbReference>
<reference evidence="2 3" key="1">
    <citation type="submission" date="2021-05" db="EMBL/GenBank/DDBJ databases">
        <title>Novel Bacillus species.</title>
        <authorList>
            <person name="Liu G."/>
        </authorList>
    </citation>
    <scope>NUCLEOTIDE SEQUENCE [LARGE SCALE GENOMIC DNA]</scope>
    <source>
        <strain evidence="2 3">FJAT-49732</strain>
    </source>
</reference>
<dbReference type="CDD" id="cd08267">
    <property type="entry name" value="MDR1"/>
    <property type="match status" value="1"/>
</dbReference>
<dbReference type="InterPro" id="IPR020843">
    <property type="entry name" value="ER"/>
</dbReference>
<dbReference type="Proteomes" id="UP000682713">
    <property type="component" value="Unassembled WGS sequence"/>
</dbReference>
<protein>
    <submittedName>
        <fullName evidence="2">NAD(P)-dependent alcohol dehydrogenase</fullName>
    </submittedName>
</protein>
<proteinExistence type="predicted"/>
<evidence type="ECO:0000313" key="2">
    <source>
        <dbReference type="EMBL" id="MBS4201208.1"/>
    </source>
</evidence>
<dbReference type="SUPFAM" id="SSF51735">
    <property type="entry name" value="NAD(P)-binding Rossmann-fold domains"/>
    <property type="match status" value="1"/>
</dbReference>
<organism evidence="2 3">
    <name type="scientific">Lederbergia citrisecunda</name>
    <dbReference type="NCBI Taxonomy" id="2833583"/>
    <lineage>
        <taxon>Bacteria</taxon>
        <taxon>Bacillati</taxon>
        <taxon>Bacillota</taxon>
        <taxon>Bacilli</taxon>
        <taxon>Bacillales</taxon>
        <taxon>Bacillaceae</taxon>
        <taxon>Lederbergia</taxon>
    </lineage>
</organism>
<dbReference type="GO" id="GO:0016491">
    <property type="term" value="F:oxidoreductase activity"/>
    <property type="evidence" value="ECO:0007669"/>
    <property type="project" value="InterPro"/>
</dbReference>
<sequence length="334" mass="36378">MRAIVYTKYGSTDVLKLEEVERPSPKDNEILIKVHAVSINSWDWDLLRGKPFMNRIGGLLKPKYNILGADIAGQVVAIGKDVKEFLPGDEVFGDISGCGWGGFAEYVCVRESALTLKPASMSFEEAAAIPQAAVLALQGLRVKGKIQVGEKVLINGAGGGVGTFALQIAKLFGAEVTGVDSTKKMDMLRSIGADQVIDYTQEDFTQKGQRYDLILDVVGSRSISDYKRALNPKGTYAMIGGPTNRILQLLLLRPLISLTGKNMSLLIHKPNQNDQNIIKKFFEAGNVVPIIDRCYPLSEAAQALRYFGEGHAKGKVVISIEHENTVLEKGEGNL</sequence>
<evidence type="ECO:0000259" key="1">
    <source>
        <dbReference type="SMART" id="SM00829"/>
    </source>
</evidence>